<keyword evidence="3" id="KW-1185">Reference proteome</keyword>
<dbReference type="CDD" id="cd00093">
    <property type="entry name" value="HTH_XRE"/>
    <property type="match status" value="1"/>
</dbReference>
<evidence type="ECO:0000259" key="1">
    <source>
        <dbReference type="Pfam" id="PF13443"/>
    </source>
</evidence>
<dbReference type="Gene3D" id="1.10.260.40">
    <property type="entry name" value="lambda repressor-like DNA-binding domains"/>
    <property type="match status" value="1"/>
</dbReference>
<dbReference type="Proteomes" id="UP000249377">
    <property type="component" value="Unassembled WGS sequence"/>
</dbReference>
<sequence length="66" mass="7453">MGMTREERLRSLILDRYASVRQFSLHAGVPYSTVMTLLARGIGGASFDTVMQLCRELGLNPFELYI</sequence>
<feature type="domain" description="HTH cro/C1-type" evidence="1">
    <location>
        <begin position="8"/>
        <end position="65"/>
    </location>
</feature>
<dbReference type="EMBL" id="QLYR01000002">
    <property type="protein sequence ID" value="RAQ29685.1"/>
    <property type="molecule type" value="Genomic_DNA"/>
</dbReference>
<evidence type="ECO:0000313" key="3">
    <source>
        <dbReference type="Proteomes" id="UP000249377"/>
    </source>
</evidence>
<evidence type="ECO:0000313" key="2">
    <source>
        <dbReference type="EMBL" id="RAQ29685.1"/>
    </source>
</evidence>
<dbReference type="SUPFAM" id="SSF47413">
    <property type="entry name" value="lambda repressor-like DNA-binding domains"/>
    <property type="match status" value="1"/>
</dbReference>
<gene>
    <name evidence="2" type="ORF">DPQ25_05130</name>
</gene>
<accession>A0A328UL50</accession>
<reference evidence="2 3" key="1">
    <citation type="submission" date="2018-06" db="EMBL/GenBank/DDBJ databases">
        <title>Noncontiguous genome sequence of Ruminococcaceae bacterium ASD2818.</title>
        <authorList>
            <person name="Chaplin A.V."/>
            <person name="Sokolova S.R."/>
            <person name="Kochetkova T.O."/>
            <person name="Goltsov A.Y."/>
            <person name="Trofimov D.Y."/>
            <person name="Efimov B.A."/>
        </authorList>
    </citation>
    <scope>NUCLEOTIDE SEQUENCE [LARGE SCALE GENOMIC DNA]</scope>
    <source>
        <strain evidence="2 3">ASD2818</strain>
    </source>
</reference>
<dbReference type="AlphaFoldDB" id="A0A328UL50"/>
<dbReference type="RefSeq" id="WP_112332115.1">
    <property type="nucleotide sequence ID" value="NZ_JBKYJQ010000002.1"/>
</dbReference>
<dbReference type="InterPro" id="IPR010982">
    <property type="entry name" value="Lambda_DNA-bd_dom_sf"/>
</dbReference>
<dbReference type="Pfam" id="PF13443">
    <property type="entry name" value="HTH_26"/>
    <property type="match status" value="1"/>
</dbReference>
<protein>
    <recommendedName>
        <fullName evidence="1">HTH cro/C1-type domain-containing protein</fullName>
    </recommendedName>
</protein>
<proteinExistence type="predicted"/>
<dbReference type="GO" id="GO:0003677">
    <property type="term" value="F:DNA binding"/>
    <property type="evidence" value="ECO:0007669"/>
    <property type="project" value="InterPro"/>
</dbReference>
<organism evidence="2 3">
    <name type="scientific">Hydrogeniiclostridium mannosilyticum</name>
    <dbReference type="NCBI Taxonomy" id="2764322"/>
    <lineage>
        <taxon>Bacteria</taxon>
        <taxon>Bacillati</taxon>
        <taxon>Bacillota</taxon>
        <taxon>Clostridia</taxon>
        <taxon>Eubacteriales</taxon>
        <taxon>Acutalibacteraceae</taxon>
        <taxon>Hydrogeniiclostridium</taxon>
    </lineage>
</organism>
<name>A0A328UL50_9FIRM</name>
<comment type="caution">
    <text evidence="2">The sequence shown here is derived from an EMBL/GenBank/DDBJ whole genome shotgun (WGS) entry which is preliminary data.</text>
</comment>
<dbReference type="InterPro" id="IPR001387">
    <property type="entry name" value="Cro/C1-type_HTH"/>
</dbReference>